<accession>A0ABY5FMJ5</accession>
<sequence>MQIREATVSDYEAFTEVSRASFKQEADRLRLPYRDLNIEPPGYDDESMNRYLIEQLTCYVIELDGQLIGGTVVTLTGQEYGRIDRIFIHPERQGQGIGKRALQLIEELHPTVRIWELETSAVQPNNVAFYRAAGYQSVFESDEEICFIKRVKQPVDEAITLRYEERSIKGAQAYRMDASQIVITNSNVSELRASNCNFTRSQFRNINFREAEFDDLNLSGSQYRFVTMYESGRPTTFFHTNLTNTMMNNCRLDGVQIADSSIDGLTIDGVNIQDLLEQHQKAIGGTKTYE</sequence>
<evidence type="ECO:0000313" key="5">
    <source>
        <dbReference type="Proteomes" id="UP001060325"/>
    </source>
</evidence>
<name>A0ABY5FMJ5_9BACL</name>
<dbReference type="Gene3D" id="2.160.20.80">
    <property type="entry name" value="E3 ubiquitin-protein ligase SopA"/>
    <property type="match status" value="1"/>
</dbReference>
<reference evidence="4" key="1">
    <citation type="submission" date="2022-07" db="EMBL/GenBank/DDBJ databases">
        <title>Complete genome of CX2.</title>
        <authorList>
            <person name="Cao G."/>
        </authorList>
    </citation>
    <scope>NUCLEOTIDE SEQUENCE</scope>
    <source>
        <strain evidence="4">CX2</strain>
    </source>
</reference>
<dbReference type="Pfam" id="PF00583">
    <property type="entry name" value="Acetyltransf_1"/>
    <property type="match status" value="1"/>
</dbReference>
<organism evidence="4 5">
    <name type="scientific">Exiguobacterium aurantiacum</name>
    <dbReference type="NCBI Taxonomy" id="33987"/>
    <lineage>
        <taxon>Bacteria</taxon>
        <taxon>Bacillati</taxon>
        <taxon>Bacillota</taxon>
        <taxon>Bacilli</taxon>
        <taxon>Bacillales</taxon>
        <taxon>Bacillales Family XII. Incertae Sedis</taxon>
        <taxon>Exiguobacterium</taxon>
    </lineage>
</organism>
<dbReference type="InterPro" id="IPR050832">
    <property type="entry name" value="Bact_Acetyltransf"/>
</dbReference>
<dbReference type="SUPFAM" id="SSF55729">
    <property type="entry name" value="Acyl-CoA N-acyltransferases (Nat)"/>
    <property type="match status" value="1"/>
</dbReference>
<dbReference type="InterPro" id="IPR016181">
    <property type="entry name" value="Acyl_CoA_acyltransferase"/>
</dbReference>
<dbReference type="Pfam" id="PF00805">
    <property type="entry name" value="Pentapeptide"/>
    <property type="match status" value="1"/>
</dbReference>
<dbReference type="EC" id="2.3.1.-" evidence="4"/>
<dbReference type="PANTHER" id="PTHR43877">
    <property type="entry name" value="AMINOALKYLPHOSPHONATE N-ACETYLTRANSFERASE-RELATED-RELATED"/>
    <property type="match status" value="1"/>
</dbReference>
<keyword evidence="1 4" id="KW-0808">Transferase</keyword>
<dbReference type="RefSeq" id="WP_255177173.1">
    <property type="nucleotide sequence ID" value="NZ_CP101462.1"/>
</dbReference>
<dbReference type="EMBL" id="CP101462">
    <property type="protein sequence ID" value="UTT42615.1"/>
    <property type="molecule type" value="Genomic_DNA"/>
</dbReference>
<dbReference type="CDD" id="cd04301">
    <property type="entry name" value="NAT_SF"/>
    <property type="match status" value="1"/>
</dbReference>
<gene>
    <name evidence="4" type="ORF">NMQ00_13960</name>
</gene>
<protein>
    <submittedName>
        <fullName evidence="4">GNAT family N-acetyltransferase</fullName>
        <ecNumber evidence="4">2.3.1.-</ecNumber>
    </submittedName>
</protein>
<dbReference type="GO" id="GO:0016746">
    <property type="term" value="F:acyltransferase activity"/>
    <property type="evidence" value="ECO:0007669"/>
    <property type="project" value="UniProtKB-KW"/>
</dbReference>
<proteinExistence type="predicted"/>
<evidence type="ECO:0000259" key="3">
    <source>
        <dbReference type="PROSITE" id="PS51186"/>
    </source>
</evidence>
<dbReference type="Proteomes" id="UP001060325">
    <property type="component" value="Chromosome"/>
</dbReference>
<evidence type="ECO:0000256" key="1">
    <source>
        <dbReference type="ARBA" id="ARBA00022679"/>
    </source>
</evidence>
<evidence type="ECO:0000256" key="2">
    <source>
        <dbReference type="ARBA" id="ARBA00023315"/>
    </source>
</evidence>
<dbReference type="InterPro" id="IPR001646">
    <property type="entry name" value="5peptide_repeat"/>
</dbReference>
<feature type="domain" description="N-acetyltransferase" evidence="3">
    <location>
        <begin position="1"/>
        <end position="162"/>
    </location>
</feature>
<keyword evidence="5" id="KW-1185">Reference proteome</keyword>
<keyword evidence="2 4" id="KW-0012">Acyltransferase</keyword>
<dbReference type="SUPFAM" id="SSF141571">
    <property type="entry name" value="Pentapeptide repeat-like"/>
    <property type="match status" value="1"/>
</dbReference>
<dbReference type="InterPro" id="IPR000182">
    <property type="entry name" value="GNAT_dom"/>
</dbReference>
<dbReference type="PANTHER" id="PTHR43877:SF2">
    <property type="entry name" value="AMINOALKYLPHOSPHONATE N-ACETYLTRANSFERASE-RELATED"/>
    <property type="match status" value="1"/>
</dbReference>
<dbReference type="PROSITE" id="PS51186">
    <property type="entry name" value="GNAT"/>
    <property type="match status" value="1"/>
</dbReference>
<evidence type="ECO:0000313" key="4">
    <source>
        <dbReference type="EMBL" id="UTT42615.1"/>
    </source>
</evidence>
<dbReference type="Gene3D" id="3.40.630.30">
    <property type="match status" value="1"/>
</dbReference>